<keyword evidence="8 11" id="KW-0564">Palmitate</keyword>
<dbReference type="PROSITE" id="PS50198">
    <property type="entry name" value="PPIC_PPIASE_2"/>
    <property type="match status" value="1"/>
</dbReference>
<comment type="subcellular location">
    <subcellularLocation>
        <location evidence="2 11">Cell membrane</location>
        <topology evidence="2 11">Lipid-anchor</topology>
    </subcellularLocation>
</comment>
<evidence type="ECO:0000256" key="6">
    <source>
        <dbReference type="ARBA" id="ARBA00023110"/>
    </source>
</evidence>
<evidence type="ECO:0000313" key="14">
    <source>
        <dbReference type="Proteomes" id="UP000310334"/>
    </source>
</evidence>
<dbReference type="PANTHER" id="PTHR47245">
    <property type="entry name" value="PEPTIDYLPROLYL ISOMERASE"/>
    <property type="match status" value="1"/>
</dbReference>
<dbReference type="InterPro" id="IPR027304">
    <property type="entry name" value="Trigger_fact/SurA_dom_sf"/>
</dbReference>
<comment type="similarity">
    <text evidence="3 11">Belongs to the PrsA family.</text>
</comment>
<evidence type="ECO:0000256" key="8">
    <source>
        <dbReference type="ARBA" id="ARBA00023139"/>
    </source>
</evidence>
<organism evidence="13 14">
    <name type="scientific">Metabacillus sediminilitoris</name>
    <dbReference type="NCBI Taxonomy" id="2567941"/>
    <lineage>
        <taxon>Bacteria</taxon>
        <taxon>Bacillati</taxon>
        <taxon>Bacillota</taxon>
        <taxon>Bacilli</taxon>
        <taxon>Bacillales</taxon>
        <taxon>Bacillaceae</taxon>
        <taxon>Metabacillus</taxon>
    </lineage>
</organism>
<comment type="caution">
    <text evidence="13">The sequence shown here is derived from an EMBL/GenBank/DDBJ whole genome shotgun (WGS) entry which is preliminary data.</text>
</comment>
<feature type="signal peptide" evidence="12">
    <location>
        <begin position="1"/>
        <end position="23"/>
    </location>
</feature>
<evidence type="ECO:0000256" key="4">
    <source>
        <dbReference type="ARBA" id="ARBA00022475"/>
    </source>
</evidence>
<dbReference type="InterPro" id="IPR050245">
    <property type="entry name" value="PrsA_foldase"/>
</dbReference>
<keyword evidence="14" id="KW-1185">Reference proteome</keyword>
<dbReference type="GO" id="GO:0015031">
    <property type="term" value="P:protein transport"/>
    <property type="evidence" value="ECO:0007669"/>
    <property type="project" value="InterPro"/>
</dbReference>
<evidence type="ECO:0000256" key="9">
    <source>
        <dbReference type="ARBA" id="ARBA00023235"/>
    </source>
</evidence>
<dbReference type="InterPro" id="IPR000297">
    <property type="entry name" value="PPIase_PpiC"/>
</dbReference>
<keyword evidence="10 11" id="KW-0449">Lipoprotein</keyword>
<dbReference type="SUPFAM" id="SSF54534">
    <property type="entry name" value="FKBP-like"/>
    <property type="match status" value="1"/>
</dbReference>
<dbReference type="InterPro" id="IPR023058">
    <property type="entry name" value="PPIase_PpiC_CS"/>
</dbReference>
<dbReference type="GO" id="GO:0005886">
    <property type="term" value="C:plasma membrane"/>
    <property type="evidence" value="ECO:0007669"/>
    <property type="project" value="UniProtKB-SubCell"/>
</dbReference>
<evidence type="ECO:0000256" key="2">
    <source>
        <dbReference type="ARBA" id="ARBA00004193"/>
    </source>
</evidence>
<keyword evidence="4 11" id="KW-1003">Cell membrane</keyword>
<evidence type="ECO:0000256" key="1">
    <source>
        <dbReference type="ARBA" id="ARBA00000971"/>
    </source>
</evidence>
<dbReference type="InterPro" id="IPR046357">
    <property type="entry name" value="PPIase_dom_sf"/>
</dbReference>
<dbReference type="Proteomes" id="UP000310334">
    <property type="component" value="Unassembled WGS sequence"/>
</dbReference>
<evidence type="ECO:0000313" key="13">
    <source>
        <dbReference type="EMBL" id="THF80150.1"/>
    </source>
</evidence>
<keyword evidence="5 11" id="KW-0732">Signal</keyword>
<dbReference type="Pfam" id="PF05698">
    <property type="entry name" value="Trigger_C"/>
    <property type="match status" value="1"/>
</dbReference>
<evidence type="ECO:0000256" key="5">
    <source>
        <dbReference type="ARBA" id="ARBA00022729"/>
    </source>
</evidence>
<evidence type="ECO:0000256" key="10">
    <source>
        <dbReference type="ARBA" id="ARBA00023288"/>
    </source>
</evidence>
<dbReference type="PROSITE" id="PS01096">
    <property type="entry name" value="PPIC_PPIASE_1"/>
    <property type="match status" value="1"/>
</dbReference>
<name>A0A4S4BZT9_9BACI</name>
<evidence type="ECO:0000256" key="12">
    <source>
        <dbReference type="SAM" id="SignalP"/>
    </source>
</evidence>
<accession>A0A4S4BZT9</accession>
<dbReference type="OrthoDB" id="14196at2"/>
<dbReference type="SUPFAM" id="SSF109998">
    <property type="entry name" value="Triger factor/SurA peptide-binding domain-like"/>
    <property type="match status" value="1"/>
</dbReference>
<dbReference type="InterPro" id="IPR023059">
    <property type="entry name" value="Foldase_PrsA"/>
</dbReference>
<protein>
    <recommendedName>
        <fullName evidence="11">Foldase protein PrsA</fullName>
        <ecNumber evidence="11">5.2.1.8</ecNumber>
    </recommendedName>
</protein>
<dbReference type="GO" id="GO:0003755">
    <property type="term" value="F:peptidyl-prolyl cis-trans isomerase activity"/>
    <property type="evidence" value="ECO:0007669"/>
    <property type="project" value="UniProtKB-UniRule"/>
</dbReference>
<dbReference type="Gene3D" id="3.10.50.40">
    <property type="match status" value="1"/>
</dbReference>
<comment type="function">
    <text evidence="11">Plays a major role in protein secretion by helping the post-translocational extracellular folding of several secreted proteins.</text>
</comment>
<dbReference type="HAMAP" id="MF_01145">
    <property type="entry name" value="Foldase_PrsA"/>
    <property type="match status" value="1"/>
</dbReference>
<feature type="chain" id="PRO_5039651299" description="Foldase protein PrsA" evidence="12">
    <location>
        <begin position="24"/>
        <end position="294"/>
    </location>
</feature>
<comment type="catalytic activity">
    <reaction evidence="1 11">
        <text>[protein]-peptidylproline (omega=180) = [protein]-peptidylproline (omega=0)</text>
        <dbReference type="Rhea" id="RHEA:16237"/>
        <dbReference type="Rhea" id="RHEA-COMP:10747"/>
        <dbReference type="Rhea" id="RHEA-COMP:10748"/>
        <dbReference type="ChEBI" id="CHEBI:83833"/>
        <dbReference type="ChEBI" id="CHEBI:83834"/>
        <dbReference type="EC" id="5.2.1.8"/>
    </reaction>
</comment>
<dbReference type="Pfam" id="PF13616">
    <property type="entry name" value="Rotamase_3"/>
    <property type="match status" value="1"/>
</dbReference>
<dbReference type="EC" id="5.2.1.8" evidence="11"/>
<dbReference type="PROSITE" id="PS51257">
    <property type="entry name" value="PROKAR_LIPOPROTEIN"/>
    <property type="match status" value="1"/>
</dbReference>
<dbReference type="EMBL" id="SSNT01000007">
    <property type="protein sequence ID" value="THF80150.1"/>
    <property type="molecule type" value="Genomic_DNA"/>
</dbReference>
<sequence>MKKVAIALATAASLLALSACNNADSEVVVETKAGNITKDEFYDAMKARFGEDVLTELVHEKVLSEKIEISDKEIQTEFDKLKTQYGDQFSSIVEMQGEDVVKQMVKVDLLRKKAAEKEVKVTDEDLKTYYDTLEGQIHASHILVADEATAKEVKDKLAKGEKFEDLAKEYSTDPGSGQNGGDLGWFGKGAMVKEFEDAAFKLKEGEVSEPVKSQFGFHIIKVTETVKPFEEMKESLTETVREQKTQQPDVIQSAIDNAIKDANVDVKDKDFKDLFKAAATESEPQTETETEEKK</sequence>
<dbReference type="PANTHER" id="PTHR47245:SF1">
    <property type="entry name" value="FOLDASE PROTEIN PRSA"/>
    <property type="match status" value="1"/>
</dbReference>
<gene>
    <name evidence="11 13" type="primary">prsA</name>
    <name evidence="13" type="ORF">E6W99_10790</name>
</gene>
<dbReference type="InterPro" id="IPR037041">
    <property type="entry name" value="Trigger_fac_C_sf"/>
</dbReference>
<evidence type="ECO:0000256" key="11">
    <source>
        <dbReference type="HAMAP-Rule" id="MF_01145"/>
    </source>
</evidence>
<proteinExistence type="inferred from homology"/>
<keyword evidence="6 11" id="KW-0697">Rotamase</keyword>
<evidence type="ECO:0000256" key="3">
    <source>
        <dbReference type="ARBA" id="ARBA00006071"/>
    </source>
</evidence>
<keyword evidence="7 11" id="KW-0472">Membrane</keyword>
<dbReference type="RefSeq" id="WP_136353687.1">
    <property type="nucleotide sequence ID" value="NZ_CP046266.1"/>
</dbReference>
<dbReference type="AlphaFoldDB" id="A0A4S4BZT9"/>
<evidence type="ECO:0000256" key="7">
    <source>
        <dbReference type="ARBA" id="ARBA00023136"/>
    </source>
</evidence>
<keyword evidence="9 11" id="KW-0413">Isomerase</keyword>
<dbReference type="GO" id="GO:0006457">
    <property type="term" value="P:protein folding"/>
    <property type="evidence" value="ECO:0007669"/>
    <property type="project" value="UniProtKB-UniRule"/>
</dbReference>
<reference evidence="13 14" key="1">
    <citation type="submission" date="2019-04" db="EMBL/GenBank/DDBJ databases">
        <title>Bacillus sediminilitoris sp. nov., isolated from a tidal flat sediment on the East China Sea.</title>
        <authorList>
            <person name="Wei Y."/>
            <person name="Mao H."/>
            <person name="Fang J."/>
        </authorList>
    </citation>
    <scope>NUCLEOTIDE SEQUENCE [LARGE SCALE GENOMIC DNA]</scope>
    <source>
        <strain evidence="13 14">DSL-17</strain>
    </source>
</reference>
<dbReference type="InterPro" id="IPR008880">
    <property type="entry name" value="Trigger_fac_C"/>
</dbReference>
<dbReference type="Gene3D" id="1.10.3120.10">
    <property type="entry name" value="Trigger factor, C-terminal domain"/>
    <property type="match status" value="1"/>
</dbReference>